<protein>
    <submittedName>
        <fullName evidence="1">Uncharacterized protein</fullName>
    </submittedName>
</protein>
<name>A0ACB8G6Y2_9SAUR</name>
<comment type="caution">
    <text evidence="1">The sequence shown here is derived from an EMBL/GenBank/DDBJ whole genome shotgun (WGS) entry which is preliminary data.</text>
</comment>
<proteinExistence type="predicted"/>
<reference evidence="1" key="1">
    <citation type="submission" date="2021-08" db="EMBL/GenBank/DDBJ databases">
        <title>The first chromosome-level gecko genome reveals the dynamic sex chromosomes of Neotropical dwarf geckos (Sphaerodactylidae: Sphaerodactylus).</title>
        <authorList>
            <person name="Pinto B.J."/>
            <person name="Keating S.E."/>
            <person name="Gamble T."/>
        </authorList>
    </citation>
    <scope>NUCLEOTIDE SEQUENCE</scope>
    <source>
        <strain evidence="1">TG3544</strain>
    </source>
</reference>
<sequence length="173" mass="19552">MIEWSLQAGSGPEMAIAELKDGKLEWQNTTNRFRQRLEVADGTTLRIRALEKEEDNCTLKTRVLFASGDVLRQSFLLSVFGTYGSLFLCWFLSWLQVWDFGCGRPGAAQEVFHSAEFQRVEVQKMKSPPEGDGEQDPDCFSTCLPEIPRKMPPVTVKATLKALDKKDDAFART</sequence>
<organism evidence="1 2">
    <name type="scientific">Sphaerodactylus townsendi</name>
    <dbReference type="NCBI Taxonomy" id="933632"/>
    <lineage>
        <taxon>Eukaryota</taxon>
        <taxon>Metazoa</taxon>
        <taxon>Chordata</taxon>
        <taxon>Craniata</taxon>
        <taxon>Vertebrata</taxon>
        <taxon>Euteleostomi</taxon>
        <taxon>Lepidosauria</taxon>
        <taxon>Squamata</taxon>
        <taxon>Bifurcata</taxon>
        <taxon>Gekkota</taxon>
        <taxon>Sphaerodactylidae</taxon>
        <taxon>Sphaerodactylus</taxon>
    </lineage>
</organism>
<accession>A0ACB8G6Y2</accession>
<evidence type="ECO:0000313" key="2">
    <source>
        <dbReference type="Proteomes" id="UP000827872"/>
    </source>
</evidence>
<keyword evidence="2" id="KW-1185">Reference proteome</keyword>
<dbReference type="EMBL" id="CM037614">
    <property type="protein sequence ID" value="KAH8015523.1"/>
    <property type="molecule type" value="Genomic_DNA"/>
</dbReference>
<gene>
    <name evidence="1" type="ORF">K3G42_005022</name>
</gene>
<dbReference type="Proteomes" id="UP000827872">
    <property type="component" value="Linkage Group LG01"/>
</dbReference>
<evidence type="ECO:0000313" key="1">
    <source>
        <dbReference type="EMBL" id="KAH8015523.1"/>
    </source>
</evidence>